<evidence type="ECO:0000256" key="2">
    <source>
        <dbReference type="ARBA" id="ARBA00013194"/>
    </source>
</evidence>
<proteinExistence type="inferred from homology"/>
<dbReference type="InterPro" id="IPR044666">
    <property type="entry name" value="Cyclophilin_A-like"/>
</dbReference>
<dbReference type="Pfam" id="PF00160">
    <property type="entry name" value="Pro_isomerase"/>
    <property type="match status" value="2"/>
</dbReference>
<dbReference type="OrthoDB" id="9807797at2"/>
<feature type="domain" description="PPIase cyclophilin-type" evidence="6">
    <location>
        <begin position="44"/>
        <end position="276"/>
    </location>
</feature>
<dbReference type="PROSITE" id="PS50072">
    <property type="entry name" value="CSA_PPIASE_2"/>
    <property type="match status" value="1"/>
</dbReference>
<gene>
    <name evidence="7" type="ORF">BXY80_1790</name>
</gene>
<evidence type="ECO:0000313" key="8">
    <source>
        <dbReference type="Proteomes" id="UP000284892"/>
    </source>
</evidence>
<feature type="signal peptide" evidence="5">
    <location>
        <begin position="1"/>
        <end position="24"/>
    </location>
</feature>
<protein>
    <recommendedName>
        <fullName evidence="2">peptidylprolyl isomerase</fullName>
        <ecNumber evidence="2">5.2.1.8</ecNumber>
    </recommendedName>
</protein>
<dbReference type="GO" id="GO:0003755">
    <property type="term" value="F:peptidyl-prolyl cis-trans isomerase activity"/>
    <property type="evidence" value="ECO:0007669"/>
    <property type="project" value="UniProtKB-KW"/>
</dbReference>
<evidence type="ECO:0000256" key="4">
    <source>
        <dbReference type="ARBA" id="ARBA00023235"/>
    </source>
</evidence>
<dbReference type="EMBL" id="RAQJ01000003">
    <property type="protein sequence ID" value="RKE94778.1"/>
    <property type="molecule type" value="Genomic_DNA"/>
</dbReference>
<dbReference type="InterPro" id="IPR029000">
    <property type="entry name" value="Cyclophilin-like_dom_sf"/>
</dbReference>
<evidence type="ECO:0000256" key="3">
    <source>
        <dbReference type="ARBA" id="ARBA00023110"/>
    </source>
</evidence>
<comment type="similarity">
    <text evidence="1">Belongs to the cyclophilin-type PPIase family.</text>
</comment>
<name>A0A420DKR0_9FLAO</name>
<keyword evidence="8" id="KW-1185">Reference proteome</keyword>
<dbReference type="InterPro" id="IPR002130">
    <property type="entry name" value="Cyclophilin-type_PPIase_dom"/>
</dbReference>
<dbReference type="SUPFAM" id="SSF50891">
    <property type="entry name" value="Cyclophilin-like"/>
    <property type="match status" value="1"/>
</dbReference>
<dbReference type="PANTHER" id="PTHR45625:SF4">
    <property type="entry name" value="PEPTIDYLPROLYL ISOMERASE DOMAIN AND WD REPEAT-CONTAINING PROTEIN 1"/>
    <property type="match status" value="1"/>
</dbReference>
<dbReference type="PROSITE" id="PS51257">
    <property type="entry name" value="PROKAR_LIPOPROTEIN"/>
    <property type="match status" value="1"/>
</dbReference>
<keyword evidence="3" id="KW-0697">Rotamase</keyword>
<reference evidence="7 8" key="1">
    <citation type="submission" date="2018-09" db="EMBL/GenBank/DDBJ databases">
        <title>Genomic Encyclopedia of Archaeal and Bacterial Type Strains, Phase II (KMG-II): from individual species to whole genera.</title>
        <authorList>
            <person name="Goeker M."/>
        </authorList>
    </citation>
    <scope>NUCLEOTIDE SEQUENCE [LARGE SCALE GENOMIC DNA]</scope>
    <source>
        <strain evidence="7 8">DSM 26283</strain>
    </source>
</reference>
<evidence type="ECO:0000313" key="7">
    <source>
        <dbReference type="EMBL" id="RKE94778.1"/>
    </source>
</evidence>
<keyword evidence="5" id="KW-0732">Signal</keyword>
<keyword evidence="4 7" id="KW-0413">Isomerase</keyword>
<organism evidence="7 8">
    <name type="scientific">Ichthyenterobacterium magnum</name>
    <dbReference type="NCBI Taxonomy" id="1230530"/>
    <lineage>
        <taxon>Bacteria</taxon>
        <taxon>Pseudomonadati</taxon>
        <taxon>Bacteroidota</taxon>
        <taxon>Flavobacteriia</taxon>
        <taxon>Flavobacteriales</taxon>
        <taxon>Flavobacteriaceae</taxon>
        <taxon>Ichthyenterobacterium</taxon>
    </lineage>
</organism>
<feature type="chain" id="PRO_5019048568" description="peptidylprolyl isomerase" evidence="5">
    <location>
        <begin position="25"/>
        <end position="278"/>
    </location>
</feature>
<dbReference type="RefSeq" id="WP_120201096.1">
    <property type="nucleotide sequence ID" value="NZ_RAQJ01000003.1"/>
</dbReference>
<evidence type="ECO:0000256" key="1">
    <source>
        <dbReference type="ARBA" id="ARBA00007365"/>
    </source>
</evidence>
<dbReference type="InterPro" id="IPR020892">
    <property type="entry name" value="Cyclophilin-type_PPIase_CS"/>
</dbReference>
<dbReference type="Proteomes" id="UP000284892">
    <property type="component" value="Unassembled WGS sequence"/>
</dbReference>
<comment type="caution">
    <text evidence="7">The sequence shown here is derived from an EMBL/GenBank/DDBJ whole genome shotgun (WGS) entry which is preliminary data.</text>
</comment>
<dbReference type="PROSITE" id="PS00170">
    <property type="entry name" value="CSA_PPIASE_1"/>
    <property type="match status" value="1"/>
</dbReference>
<evidence type="ECO:0000259" key="6">
    <source>
        <dbReference type="PROSITE" id="PS50072"/>
    </source>
</evidence>
<dbReference type="PANTHER" id="PTHR45625">
    <property type="entry name" value="PEPTIDYL-PROLYL CIS-TRANS ISOMERASE-RELATED"/>
    <property type="match status" value="1"/>
</dbReference>
<dbReference type="Gene3D" id="2.40.100.10">
    <property type="entry name" value="Cyclophilin-like"/>
    <property type="match status" value="2"/>
</dbReference>
<accession>A0A420DKR0</accession>
<dbReference type="AlphaFoldDB" id="A0A420DKR0"/>
<dbReference type="GO" id="GO:0006457">
    <property type="term" value="P:protein folding"/>
    <property type="evidence" value="ECO:0007669"/>
    <property type="project" value="InterPro"/>
</dbReference>
<evidence type="ECO:0000256" key="5">
    <source>
        <dbReference type="SAM" id="SignalP"/>
    </source>
</evidence>
<sequence length="278" mass="31645">MKILLKIKLALLFISLLLSCNSKPETVKIENQKRSVVQMVTSHGTMSMELFNETPLHRDNFIKLVNKKAYDSLLFHRVIESFMIQGGDPESRNAASKTLLGEGDLGYTVKAEFNPTLFHKKGALATARIESLDRVSSAIQFYIVQGKVLNDSLIDTLEYRINKMLARHYTINDSLYRPLWLDYTKAIDEDNKELYNSINDSINAIAKSYSNFKKYAIPQSHRDIYKTIGGTPHLDQNYTVFGQVIEGLQVIDSIAKIDVDENNRPLSDVRILSVRLKN</sequence>
<dbReference type="CDD" id="cd00317">
    <property type="entry name" value="cyclophilin"/>
    <property type="match status" value="1"/>
</dbReference>
<dbReference type="EC" id="5.2.1.8" evidence="2"/>